<feature type="domain" description="Glycosyl hydrolase family 32 C-terminal" evidence="6">
    <location>
        <begin position="343"/>
        <end position="483"/>
    </location>
</feature>
<dbReference type="GO" id="GO:0004575">
    <property type="term" value="F:sucrose alpha-glucosidase activity"/>
    <property type="evidence" value="ECO:0007669"/>
    <property type="project" value="TreeGrafter"/>
</dbReference>
<protein>
    <submittedName>
        <fullName evidence="7">Levanase</fullName>
    </submittedName>
</protein>
<dbReference type="Gene3D" id="2.60.120.560">
    <property type="entry name" value="Exo-inulinase, domain 1"/>
    <property type="match status" value="3"/>
</dbReference>
<keyword evidence="3" id="KW-0326">Glycosidase</keyword>
<evidence type="ECO:0000259" key="6">
    <source>
        <dbReference type="Pfam" id="PF08244"/>
    </source>
</evidence>
<keyword evidence="2" id="KW-0378">Hydrolase</keyword>
<dbReference type="InterPro" id="IPR023296">
    <property type="entry name" value="Glyco_hydro_beta-prop_sf"/>
</dbReference>
<feature type="chain" id="PRO_5008718584" evidence="4">
    <location>
        <begin position="29"/>
        <end position="806"/>
    </location>
</feature>
<reference evidence="7 8" key="1">
    <citation type="submission" date="2016-06" db="EMBL/GenBank/DDBJ databases">
        <authorList>
            <person name="Kjaerup R.B."/>
            <person name="Dalgaard T.S."/>
            <person name="Juul-Madsen H.R."/>
        </authorList>
    </citation>
    <scope>NUCLEOTIDE SEQUENCE [LARGE SCALE GENOMIC DNA]</scope>
    <source>
        <strain evidence="7 8">DSM 45097</strain>
    </source>
</reference>
<dbReference type="PANTHER" id="PTHR42800">
    <property type="entry name" value="EXOINULINASE INUD (AFU_ORTHOLOGUE AFUA_5G00480)"/>
    <property type="match status" value="1"/>
</dbReference>
<dbReference type="CDD" id="cd18622">
    <property type="entry name" value="GH32_Inu-like"/>
    <property type="match status" value="1"/>
</dbReference>
<evidence type="ECO:0000256" key="2">
    <source>
        <dbReference type="ARBA" id="ARBA00022801"/>
    </source>
</evidence>
<gene>
    <name evidence="7" type="ORF">GA0074704_3174</name>
</gene>
<sequence length="806" mass="86126">MSRRTRTGVWLALVATVLALLPGLPAAAGTPGDYPEFPYPATGYTEPQRGQFHFSPRAGWMNDINAPLWHNGQYHLFFQHNPHGLTWDTMHWGHATSPDLVHWTQKPIALEPGVHPGDLWSGGGVVDTADTAGLKTGADAPIVVFTGTNGVSLAYSNDGGRTFQNYDGGRQVLALPANSRDPKVFWHAPTGRWVMVVWTDNGGNAALIYTSPNLRDWTWRSRYAADWLLECPDLFALPLDGTGPTRWVLTDASGEYVVGGFDGATFTADSPTPQRMDQGANSYFGTFYAGLTFQNMPDGRVVQMAWQPGNTGKGWTGNATVPVQLGLRSYPEGVRLTRFPVAELATLRTSSQSWADRTVTADPATDPLVGLTADTYELVAEFDTAASTASRFGFDLHRRADGSYDRRVAYDRAAQTLYGAPLAPAGGRVKMRILVDRGQLEIFGNDGKLSYTDNVAFDSSPGSQGLRLFAEGGGVRVVSLQLHRIGSTWGQGESTLEGNLAGPWTTAGGTWTDVTGGKRGEAIGDGFYLSGSTAGDVAYEADVRLETAAAAGITVRASADGSAHYTANVDAAGLVKLWRPGRDIAVYPTPVSRGRTYHLKLVASGSSLKVYLDHGATPVIDATDTAYATGRLGVNVFAGAAVAQNAQRDAAGFRTNLGQRWNPVAGEWTVPTGGLRGRRMDNGFRLSERTAGDLTLTGDVRVLAGRAAGLTFRASTDGAAHYTVNVDTDGLVKLWRPGRDIATWPTTIVPGRTYRLRVAATGPRIQVFFAGGATPVIDVADGTYATGRVGVNVFDSVAEFQDVTIG</sequence>
<comment type="similarity">
    <text evidence="1">Belongs to the glycosyl hydrolase 32 family.</text>
</comment>
<accession>A0A1C5IC62</accession>
<dbReference type="Proteomes" id="UP000198210">
    <property type="component" value="Chromosome I"/>
</dbReference>
<keyword evidence="8" id="KW-1185">Reference proteome</keyword>
<evidence type="ECO:0000313" key="8">
    <source>
        <dbReference type="Proteomes" id="UP000198210"/>
    </source>
</evidence>
<feature type="signal peptide" evidence="4">
    <location>
        <begin position="1"/>
        <end position="28"/>
    </location>
</feature>
<dbReference type="Pfam" id="PF08244">
    <property type="entry name" value="Glyco_hydro_32C"/>
    <property type="match status" value="1"/>
</dbReference>
<dbReference type="EMBL" id="LT607751">
    <property type="protein sequence ID" value="SCG55581.1"/>
    <property type="molecule type" value="Genomic_DNA"/>
</dbReference>
<evidence type="ECO:0000256" key="4">
    <source>
        <dbReference type="SAM" id="SignalP"/>
    </source>
</evidence>
<dbReference type="AlphaFoldDB" id="A0A1C5IC62"/>
<feature type="domain" description="Glycosyl hydrolase family 32 N-terminal" evidence="5">
    <location>
        <begin position="53"/>
        <end position="329"/>
    </location>
</feature>
<evidence type="ECO:0000259" key="5">
    <source>
        <dbReference type="Pfam" id="PF00251"/>
    </source>
</evidence>
<evidence type="ECO:0000256" key="1">
    <source>
        <dbReference type="ARBA" id="ARBA00009902"/>
    </source>
</evidence>
<dbReference type="InterPro" id="IPR001362">
    <property type="entry name" value="Glyco_hydro_32"/>
</dbReference>
<organism evidence="7 8">
    <name type="scientific">Micromonospora siamensis</name>
    <dbReference type="NCBI Taxonomy" id="299152"/>
    <lineage>
        <taxon>Bacteria</taxon>
        <taxon>Bacillati</taxon>
        <taxon>Actinomycetota</taxon>
        <taxon>Actinomycetes</taxon>
        <taxon>Micromonosporales</taxon>
        <taxon>Micromonosporaceae</taxon>
        <taxon>Micromonospora</taxon>
    </lineage>
</organism>
<dbReference type="SUPFAM" id="SSF49899">
    <property type="entry name" value="Concanavalin A-like lectins/glucanases"/>
    <property type="match status" value="1"/>
</dbReference>
<evidence type="ECO:0000256" key="3">
    <source>
        <dbReference type="ARBA" id="ARBA00023295"/>
    </source>
</evidence>
<dbReference type="SMART" id="SM00640">
    <property type="entry name" value="Glyco_32"/>
    <property type="match status" value="1"/>
</dbReference>
<dbReference type="Gene3D" id="2.115.10.20">
    <property type="entry name" value="Glycosyl hydrolase domain, family 43"/>
    <property type="match status" value="1"/>
</dbReference>
<name>A0A1C5IC62_9ACTN</name>
<dbReference type="GO" id="GO:0005737">
    <property type="term" value="C:cytoplasm"/>
    <property type="evidence" value="ECO:0007669"/>
    <property type="project" value="TreeGrafter"/>
</dbReference>
<proteinExistence type="inferred from homology"/>
<dbReference type="InterPro" id="IPR013148">
    <property type="entry name" value="Glyco_hydro_32_N"/>
</dbReference>
<evidence type="ECO:0000313" key="7">
    <source>
        <dbReference type="EMBL" id="SCG55581.1"/>
    </source>
</evidence>
<dbReference type="Pfam" id="PF00251">
    <property type="entry name" value="Glyco_hydro_32N"/>
    <property type="match status" value="1"/>
</dbReference>
<dbReference type="SUPFAM" id="SSF75005">
    <property type="entry name" value="Arabinanase/levansucrase/invertase"/>
    <property type="match status" value="1"/>
</dbReference>
<dbReference type="InterPro" id="IPR013189">
    <property type="entry name" value="Glyco_hydro_32_C"/>
</dbReference>
<dbReference type="GO" id="GO:0005987">
    <property type="term" value="P:sucrose catabolic process"/>
    <property type="evidence" value="ECO:0007669"/>
    <property type="project" value="TreeGrafter"/>
</dbReference>
<keyword evidence="4" id="KW-0732">Signal</keyword>
<dbReference type="PANTHER" id="PTHR42800:SF1">
    <property type="entry name" value="EXOINULINASE INUD (AFU_ORTHOLOGUE AFUA_5G00480)"/>
    <property type="match status" value="1"/>
</dbReference>
<dbReference type="InterPro" id="IPR013320">
    <property type="entry name" value="ConA-like_dom_sf"/>
</dbReference>